<dbReference type="GO" id="GO:0015297">
    <property type="term" value="F:antiporter activity"/>
    <property type="evidence" value="ECO:0007669"/>
    <property type="project" value="InterPro"/>
</dbReference>
<evidence type="ECO:0000313" key="4">
    <source>
        <dbReference type="Proteomes" id="UP000075320"/>
    </source>
</evidence>
<gene>
    <name evidence="3" type="ORF">AZI86_18420</name>
</gene>
<evidence type="ECO:0000256" key="2">
    <source>
        <dbReference type="SAM" id="Phobius"/>
    </source>
</evidence>
<dbReference type="AlphaFoldDB" id="A0A150WFC4"/>
<feature type="transmembrane region" description="Helical" evidence="2">
    <location>
        <begin position="9"/>
        <end position="27"/>
    </location>
</feature>
<sequence length="436" mass="48046">MTKLDPKSLFHSVYPFFLTFIVGRLINQTDLIMASQISANAAAAFAIPVRVSIIDMIVAFSLAPVISVLVAEKSSPHERIDVVQKCLTFTFYLSLVLTGLGLGLYPLLVKFLVTDGEIAQLASSAVIWLTLSIPMRLCYFAISMAIHGTGNGRFLPIVGVFNLALNIVLNYIFIYPLGFGFAGIYIATFITSIVSLMYAAWVLYQKSGIPLKLVRLDTSWCLQFFQKQFAEFSRVASDRVLSLVEIAIVASALSAALLSFSIGAEFLFLLYTPFVALLRGAAIEITKSGFKDFQSKYASIKALSKKGFIGLALLALVLIPFGQVIAEKGYNMPANSLEWWKYIYIFGCLALPFKWVDSFQRASFQADKQMSVLAKTDIVIDWFFSIPVLFLGIYLNSPLVAFSIFILAPALKVGVLHFKSLQIASNSTQSVLGQKL</sequence>
<evidence type="ECO:0000256" key="1">
    <source>
        <dbReference type="ARBA" id="ARBA00022448"/>
    </source>
</evidence>
<dbReference type="Pfam" id="PF01554">
    <property type="entry name" value="MatE"/>
    <property type="match status" value="1"/>
</dbReference>
<feature type="transmembrane region" description="Helical" evidence="2">
    <location>
        <begin position="91"/>
        <end position="113"/>
    </location>
</feature>
<organism evidence="3 4">
    <name type="scientific">Bdellovibrio bacteriovorus</name>
    <dbReference type="NCBI Taxonomy" id="959"/>
    <lineage>
        <taxon>Bacteria</taxon>
        <taxon>Pseudomonadati</taxon>
        <taxon>Bdellovibrionota</taxon>
        <taxon>Bdellovibrionia</taxon>
        <taxon>Bdellovibrionales</taxon>
        <taxon>Pseudobdellovibrionaceae</taxon>
        <taxon>Bdellovibrio</taxon>
    </lineage>
</organism>
<dbReference type="Proteomes" id="UP000075320">
    <property type="component" value="Unassembled WGS sequence"/>
</dbReference>
<evidence type="ECO:0008006" key="5">
    <source>
        <dbReference type="Google" id="ProtNLM"/>
    </source>
</evidence>
<keyword evidence="2" id="KW-0472">Membrane</keyword>
<keyword evidence="2" id="KW-0812">Transmembrane</keyword>
<dbReference type="PANTHER" id="PTHR43298">
    <property type="entry name" value="MULTIDRUG RESISTANCE PROTEIN NORM-RELATED"/>
    <property type="match status" value="1"/>
</dbReference>
<keyword evidence="1" id="KW-0813">Transport</keyword>
<dbReference type="RefSeq" id="WP_061836752.1">
    <property type="nucleotide sequence ID" value="NZ_LUKE01000006.1"/>
</dbReference>
<dbReference type="EMBL" id="LUKE01000006">
    <property type="protein sequence ID" value="KYG61670.1"/>
    <property type="molecule type" value="Genomic_DNA"/>
</dbReference>
<dbReference type="OrthoDB" id="5242355at2"/>
<reference evidence="3 4" key="1">
    <citation type="submission" date="2016-03" db="EMBL/GenBank/DDBJ databases">
        <authorList>
            <person name="Ploux O."/>
        </authorList>
    </citation>
    <scope>NUCLEOTIDE SEQUENCE [LARGE SCALE GENOMIC DNA]</scope>
    <source>
        <strain evidence="3 4">R0</strain>
    </source>
</reference>
<dbReference type="GO" id="GO:0042910">
    <property type="term" value="F:xenobiotic transmembrane transporter activity"/>
    <property type="evidence" value="ECO:0007669"/>
    <property type="project" value="InterPro"/>
</dbReference>
<feature type="transmembrane region" description="Helical" evidence="2">
    <location>
        <begin position="240"/>
        <end position="260"/>
    </location>
</feature>
<name>A0A150WFC4_BDEBC</name>
<feature type="transmembrane region" description="Helical" evidence="2">
    <location>
        <begin position="154"/>
        <end position="173"/>
    </location>
</feature>
<dbReference type="PANTHER" id="PTHR43298:SF2">
    <property type="entry name" value="FMN_FAD EXPORTER YEEO-RELATED"/>
    <property type="match status" value="1"/>
</dbReference>
<feature type="transmembrane region" description="Helical" evidence="2">
    <location>
        <begin position="266"/>
        <end position="286"/>
    </location>
</feature>
<keyword evidence="4" id="KW-1185">Reference proteome</keyword>
<feature type="transmembrane region" description="Helical" evidence="2">
    <location>
        <begin position="179"/>
        <end position="204"/>
    </location>
</feature>
<dbReference type="InterPro" id="IPR050222">
    <property type="entry name" value="MATE_MdtK"/>
</dbReference>
<feature type="transmembrane region" description="Helical" evidence="2">
    <location>
        <begin position="47"/>
        <end position="70"/>
    </location>
</feature>
<evidence type="ECO:0000313" key="3">
    <source>
        <dbReference type="EMBL" id="KYG61670.1"/>
    </source>
</evidence>
<keyword evidence="2" id="KW-1133">Transmembrane helix</keyword>
<dbReference type="GO" id="GO:0005886">
    <property type="term" value="C:plasma membrane"/>
    <property type="evidence" value="ECO:0007669"/>
    <property type="project" value="TreeGrafter"/>
</dbReference>
<feature type="transmembrane region" description="Helical" evidence="2">
    <location>
        <begin position="307"/>
        <end position="327"/>
    </location>
</feature>
<dbReference type="InterPro" id="IPR002528">
    <property type="entry name" value="MATE_fam"/>
</dbReference>
<protein>
    <recommendedName>
        <fullName evidence="5">MATE family efflux transporter</fullName>
    </recommendedName>
</protein>
<comment type="caution">
    <text evidence="3">The sequence shown here is derived from an EMBL/GenBank/DDBJ whole genome shotgun (WGS) entry which is preliminary data.</text>
</comment>
<feature type="transmembrane region" description="Helical" evidence="2">
    <location>
        <begin position="125"/>
        <end position="142"/>
    </location>
</feature>
<accession>A0A150WFC4</accession>
<proteinExistence type="predicted"/>